<dbReference type="EMBL" id="LKEB01000033">
    <property type="protein sequence ID" value="ROW08690.1"/>
    <property type="molecule type" value="Genomic_DNA"/>
</dbReference>
<feature type="transmembrane region" description="Helical" evidence="6">
    <location>
        <begin position="83"/>
        <end position="105"/>
    </location>
</feature>
<feature type="transmembrane region" description="Helical" evidence="6">
    <location>
        <begin position="307"/>
        <end position="332"/>
    </location>
</feature>
<keyword evidence="3 6" id="KW-0812">Transmembrane</keyword>
<keyword evidence="4 6" id="KW-1133">Transmembrane helix</keyword>
<sequence length="518" mass="55999">MAHNLSSWLEIDSMSDTNHDEHIVEEEKEAGVQEKSGTFLVDSAADSTHHARADAGNNSPVDFDKPFDPEDPLQWPRGKKYAIVINVALLSAVGQMASSMVAPAVEQAIAEFHTTSLLLAVLVVSVFMIGQAVGLLLTSGISEVYGRLVVIHVTNVLFVVFGVAAAVARSLGQLIGFRLLQAVAAAAPPAVGGGVIGDMFEPRERGRATSIYGLGMLMGPMIGPIAGGYITQSLGWRWVCWVITIVGAVMLLGTLLVYRESYRPLVLERKVKRLRKETGNSNLVAAIPHQSSGFKALRDSIVRPIKLLLLSPTVALPALGLAVVFGMLFLMLSTLSTVYQQVYGWSTGASGLPYLGLGVGLFTGLIVYSVTVDRAYIRLSKTTVLSPEIRLSPITIGSPLCAIGLVIYGWAFEKHLHWILPIIGCAIFSWGMVAFMMPVTTYLIDVFHTKAAGPVGAAAVLRCLVGGLLPLCAENLYRRLGYGWGNTLLAFIALVFAPFPYLFYKNGERLRKRFPIRD</sequence>
<gene>
    <name evidence="8" type="ORF">VPNG_06454</name>
</gene>
<evidence type="ECO:0000256" key="6">
    <source>
        <dbReference type="SAM" id="Phobius"/>
    </source>
</evidence>
<proteinExistence type="inferred from homology"/>
<evidence type="ECO:0000256" key="4">
    <source>
        <dbReference type="ARBA" id="ARBA00022989"/>
    </source>
</evidence>
<evidence type="ECO:0000313" key="8">
    <source>
        <dbReference type="EMBL" id="ROW08690.1"/>
    </source>
</evidence>
<dbReference type="PANTHER" id="PTHR23502">
    <property type="entry name" value="MAJOR FACILITATOR SUPERFAMILY"/>
    <property type="match status" value="1"/>
</dbReference>
<feature type="transmembrane region" description="Helical" evidence="6">
    <location>
        <begin position="451"/>
        <end position="471"/>
    </location>
</feature>
<dbReference type="InterPro" id="IPR036259">
    <property type="entry name" value="MFS_trans_sf"/>
</dbReference>
<feature type="transmembrane region" description="Helical" evidence="6">
    <location>
        <begin position="144"/>
        <end position="167"/>
    </location>
</feature>
<evidence type="ECO:0000256" key="2">
    <source>
        <dbReference type="ARBA" id="ARBA00008335"/>
    </source>
</evidence>
<dbReference type="InterPro" id="IPR020846">
    <property type="entry name" value="MFS_dom"/>
</dbReference>
<evidence type="ECO:0000256" key="3">
    <source>
        <dbReference type="ARBA" id="ARBA00022692"/>
    </source>
</evidence>
<feature type="transmembrane region" description="Helical" evidence="6">
    <location>
        <begin position="352"/>
        <end position="370"/>
    </location>
</feature>
<accession>A0A423WYQ3</accession>
<dbReference type="InParanoid" id="A0A423WYQ3"/>
<keyword evidence="5 6" id="KW-0472">Membrane</keyword>
<dbReference type="STRING" id="1230097.A0A423WYQ3"/>
<feature type="transmembrane region" description="Helical" evidence="6">
    <location>
        <begin position="418"/>
        <end position="444"/>
    </location>
</feature>
<name>A0A423WYQ3_9PEZI</name>
<feature type="transmembrane region" description="Helical" evidence="6">
    <location>
        <begin position="236"/>
        <end position="258"/>
    </location>
</feature>
<dbReference type="Gene3D" id="1.20.1250.20">
    <property type="entry name" value="MFS general substrate transporter like domains"/>
    <property type="match status" value="1"/>
</dbReference>
<dbReference type="Proteomes" id="UP000285146">
    <property type="component" value="Unassembled WGS sequence"/>
</dbReference>
<dbReference type="OrthoDB" id="5296287at2759"/>
<evidence type="ECO:0000256" key="1">
    <source>
        <dbReference type="ARBA" id="ARBA00004141"/>
    </source>
</evidence>
<dbReference type="PROSITE" id="PS50850">
    <property type="entry name" value="MFS"/>
    <property type="match status" value="1"/>
</dbReference>
<reference evidence="8 9" key="1">
    <citation type="submission" date="2015-09" db="EMBL/GenBank/DDBJ databases">
        <title>Host preference determinants of Valsa canker pathogens revealed by comparative genomics.</title>
        <authorList>
            <person name="Yin Z."/>
            <person name="Huang L."/>
        </authorList>
    </citation>
    <scope>NUCLEOTIDE SEQUENCE [LARGE SCALE GENOMIC DNA]</scope>
    <source>
        <strain evidence="8 9">SXYLt</strain>
    </source>
</reference>
<feature type="transmembrane region" description="Helical" evidence="6">
    <location>
        <begin position="117"/>
        <end position="137"/>
    </location>
</feature>
<feature type="transmembrane region" description="Helical" evidence="6">
    <location>
        <begin position="483"/>
        <end position="504"/>
    </location>
</feature>
<evidence type="ECO:0000313" key="9">
    <source>
        <dbReference type="Proteomes" id="UP000285146"/>
    </source>
</evidence>
<comment type="caution">
    <text evidence="8">The sequence shown here is derived from an EMBL/GenBank/DDBJ whole genome shotgun (WGS) entry which is preliminary data.</text>
</comment>
<dbReference type="InterPro" id="IPR011701">
    <property type="entry name" value="MFS"/>
</dbReference>
<feature type="transmembrane region" description="Helical" evidence="6">
    <location>
        <begin position="391"/>
        <end position="412"/>
    </location>
</feature>
<organism evidence="8 9">
    <name type="scientific">Cytospora leucostoma</name>
    <dbReference type="NCBI Taxonomy" id="1230097"/>
    <lineage>
        <taxon>Eukaryota</taxon>
        <taxon>Fungi</taxon>
        <taxon>Dikarya</taxon>
        <taxon>Ascomycota</taxon>
        <taxon>Pezizomycotina</taxon>
        <taxon>Sordariomycetes</taxon>
        <taxon>Sordariomycetidae</taxon>
        <taxon>Diaporthales</taxon>
        <taxon>Cytosporaceae</taxon>
        <taxon>Cytospora</taxon>
    </lineage>
</organism>
<evidence type="ECO:0000256" key="5">
    <source>
        <dbReference type="ARBA" id="ARBA00023136"/>
    </source>
</evidence>
<dbReference type="GO" id="GO:0016020">
    <property type="term" value="C:membrane"/>
    <property type="evidence" value="ECO:0007669"/>
    <property type="project" value="UniProtKB-SubCell"/>
</dbReference>
<comment type="similarity">
    <text evidence="2">Belongs to the major facilitator superfamily.</text>
</comment>
<evidence type="ECO:0000259" key="7">
    <source>
        <dbReference type="PROSITE" id="PS50850"/>
    </source>
</evidence>
<dbReference type="GO" id="GO:0022857">
    <property type="term" value="F:transmembrane transporter activity"/>
    <property type="evidence" value="ECO:0007669"/>
    <property type="project" value="InterPro"/>
</dbReference>
<dbReference type="AlphaFoldDB" id="A0A423WYQ3"/>
<dbReference type="SUPFAM" id="SSF103473">
    <property type="entry name" value="MFS general substrate transporter"/>
    <property type="match status" value="1"/>
</dbReference>
<feature type="domain" description="Major facilitator superfamily (MFS) profile" evidence="7">
    <location>
        <begin position="83"/>
        <end position="508"/>
    </location>
</feature>
<feature type="transmembrane region" description="Helical" evidence="6">
    <location>
        <begin position="211"/>
        <end position="230"/>
    </location>
</feature>
<keyword evidence="9" id="KW-1185">Reference proteome</keyword>
<dbReference type="FunFam" id="1.20.1250.20:FF:000011">
    <property type="entry name" value="MFS multidrug transporter, putative"/>
    <property type="match status" value="1"/>
</dbReference>
<dbReference type="PANTHER" id="PTHR23502:SF68">
    <property type="entry name" value="MULTIDRUG TRANSPORTER, PUTATIVE (AFU_ORTHOLOGUE AFUA_3G01120)-RELATED"/>
    <property type="match status" value="1"/>
</dbReference>
<feature type="transmembrane region" description="Helical" evidence="6">
    <location>
        <begin position="179"/>
        <end position="199"/>
    </location>
</feature>
<protein>
    <recommendedName>
        <fullName evidence="7">Major facilitator superfamily (MFS) profile domain-containing protein</fullName>
    </recommendedName>
</protein>
<dbReference type="Pfam" id="PF07690">
    <property type="entry name" value="MFS_1"/>
    <property type="match status" value="1"/>
</dbReference>
<comment type="subcellular location">
    <subcellularLocation>
        <location evidence="1">Membrane</location>
        <topology evidence="1">Multi-pass membrane protein</topology>
    </subcellularLocation>
</comment>